<dbReference type="HAMAP" id="MF_01337_B">
    <property type="entry name" value="Ribosomal_uL18_B"/>
    <property type="match status" value="1"/>
</dbReference>
<dbReference type="PANTHER" id="PTHR12899">
    <property type="entry name" value="39S RIBOSOMAL PROTEIN L18, MITOCHONDRIAL"/>
    <property type="match status" value="1"/>
</dbReference>
<evidence type="ECO:0000256" key="2">
    <source>
        <dbReference type="ARBA" id="ARBA00022730"/>
    </source>
</evidence>
<keyword evidence="3 7" id="KW-0694">RNA-binding</keyword>
<dbReference type="SUPFAM" id="SSF53137">
    <property type="entry name" value="Translational machinery components"/>
    <property type="match status" value="1"/>
</dbReference>
<comment type="function">
    <text evidence="7">This is one of the proteins that bind and probably mediate the attachment of the 5S RNA into the large ribosomal subunit, where it forms part of the central protuberance.</text>
</comment>
<evidence type="ECO:0000313" key="10">
    <source>
        <dbReference type="Proteomes" id="UP000249169"/>
    </source>
</evidence>
<name>A0A328CCQ1_9DELT</name>
<accession>A0A328CCQ1</accession>
<dbReference type="GO" id="GO:0022625">
    <property type="term" value="C:cytosolic large ribosomal subunit"/>
    <property type="evidence" value="ECO:0007669"/>
    <property type="project" value="TreeGrafter"/>
</dbReference>
<dbReference type="InterPro" id="IPR005484">
    <property type="entry name" value="Ribosomal_uL18_bac/plant/anim"/>
</dbReference>
<keyword evidence="5 7" id="KW-0687">Ribonucleoprotein</keyword>
<dbReference type="OrthoDB" id="9810939at2"/>
<dbReference type="AlphaFoldDB" id="A0A328CCQ1"/>
<dbReference type="Proteomes" id="UP000249169">
    <property type="component" value="Unassembled WGS sequence"/>
</dbReference>
<feature type="region of interest" description="Disordered" evidence="8">
    <location>
        <begin position="1"/>
        <end position="21"/>
    </location>
</feature>
<dbReference type="InterPro" id="IPR004389">
    <property type="entry name" value="Ribosomal_uL18_bac-type"/>
</dbReference>
<dbReference type="InterPro" id="IPR057268">
    <property type="entry name" value="Ribosomal_L18"/>
</dbReference>
<protein>
    <recommendedName>
        <fullName evidence="6 7">Large ribosomal subunit protein uL18</fullName>
    </recommendedName>
</protein>
<evidence type="ECO:0000256" key="1">
    <source>
        <dbReference type="ARBA" id="ARBA00007116"/>
    </source>
</evidence>
<dbReference type="GO" id="GO:0006412">
    <property type="term" value="P:translation"/>
    <property type="evidence" value="ECO:0007669"/>
    <property type="project" value="UniProtKB-UniRule"/>
</dbReference>
<evidence type="ECO:0000256" key="3">
    <source>
        <dbReference type="ARBA" id="ARBA00022884"/>
    </source>
</evidence>
<evidence type="ECO:0000256" key="4">
    <source>
        <dbReference type="ARBA" id="ARBA00022980"/>
    </source>
</evidence>
<keyword evidence="2 7" id="KW-0699">rRNA-binding</keyword>
<dbReference type="FunFam" id="3.30.420.100:FF:000001">
    <property type="entry name" value="50S ribosomal protein L18"/>
    <property type="match status" value="1"/>
</dbReference>
<evidence type="ECO:0000256" key="5">
    <source>
        <dbReference type="ARBA" id="ARBA00023274"/>
    </source>
</evidence>
<dbReference type="EMBL" id="QHKO01000001">
    <property type="protein sequence ID" value="RAL25031.1"/>
    <property type="molecule type" value="Genomic_DNA"/>
</dbReference>
<keyword evidence="10" id="KW-1185">Reference proteome</keyword>
<gene>
    <name evidence="7" type="primary">rplR</name>
    <name evidence="9" type="ORF">DL240_02115</name>
</gene>
<evidence type="ECO:0000256" key="8">
    <source>
        <dbReference type="SAM" id="MobiDB-lite"/>
    </source>
</evidence>
<dbReference type="RefSeq" id="WP_111728203.1">
    <property type="nucleotide sequence ID" value="NZ_QHKO01000001.1"/>
</dbReference>
<keyword evidence="4 7" id="KW-0689">Ribosomal protein</keyword>
<organism evidence="9 10">
    <name type="scientific">Lujinxingia litoralis</name>
    <dbReference type="NCBI Taxonomy" id="2211119"/>
    <lineage>
        <taxon>Bacteria</taxon>
        <taxon>Deltaproteobacteria</taxon>
        <taxon>Bradymonadales</taxon>
        <taxon>Lujinxingiaceae</taxon>
        <taxon>Lujinxingia</taxon>
    </lineage>
</organism>
<reference evidence="9 10" key="1">
    <citation type="submission" date="2018-05" db="EMBL/GenBank/DDBJ databases">
        <title>Lujinxingia marina gen. nov. sp. nov., a new facultative anaerobic member of the class Deltaproteobacteria, and proposal of Lujinxingaceae fam. nov.</title>
        <authorList>
            <person name="Li C.-M."/>
        </authorList>
    </citation>
    <scope>NUCLEOTIDE SEQUENCE [LARGE SCALE GENOMIC DNA]</scope>
    <source>
        <strain evidence="9 10">B210</strain>
    </source>
</reference>
<evidence type="ECO:0000256" key="7">
    <source>
        <dbReference type="HAMAP-Rule" id="MF_01337"/>
    </source>
</evidence>
<comment type="caution">
    <text evidence="9">The sequence shown here is derived from an EMBL/GenBank/DDBJ whole genome shotgun (WGS) entry which is preliminary data.</text>
</comment>
<dbReference type="NCBIfam" id="TIGR00060">
    <property type="entry name" value="L18_bact"/>
    <property type="match status" value="1"/>
</dbReference>
<dbReference type="CDD" id="cd00432">
    <property type="entry name" value="Ribosomal_L18_L5e"/>
    <property type="match status" value="1"/>
</dbReference>
<feature type="compositionally biased region" description="Basic residues" evidence="8">
    <location>
        <begin position="10"/>
        <end position="21"/>
    </location>
</feature>
<evidence type="ECO:0000313" key="9">
    <source>
        <dbReference type="EMBL" id="RAL25031.1"/>
    </source>
</evidence>
<dbReference type="GO" id="GO:0008097">
    <property type="term" value="F:5S rRNA binding"/>
    <property type="evidence" value="ECO:0007669"/>
    <property type="project" value="TreeGrafter"/>
</dbReference>
<comment type="subunit">
    <text evidence="7">Part of the 50S ribosomal subunit; part of the 5S rRNA/L5/L18/L25 subcomplex. Contacts the 5S and 23S rRNAs.</text>
</comment>
<proteinExistence type="inferred from homology"/>
<dbReference type="GO" id="GO:0003735">
    <property type="term" value="F:structural constituent of ribosome"/>
    <property type="evidence" value="ECO:0007669"/>
    <property type="project" value="InterPro"/>
</dbReference>
<sequence length="122" mass="13532">MLSKSDKASNRLRRKRRIRKKITGTAARPRLTVFRSNAGIYAQLIDDIDGRTVAAAGSNDKEKRSEFAELDKTAQAKEVGKLLAERAKEKGIEQVVFDRNGFIYHGRVAAVAEGAREAGLQF</sequence>
<dbReference type="Pfam" id="PF00861">
    <property type="entry name" value="Ribosomal_L18p"/>
    <property type="match status" value="1"/>
</dbReference>
<evidence type="ECO:0000256" key="6">
    <source>
        <dbReference type="ARBA" id="ARBA00035197"/>
    </source>
</evidence>
<dbReference type="Gene3D" id="3.30.420.100">
    <property type="match status" value="1"/>
</dbReference>
<dbReference type="PANTHER" id="PTHR12899:SF3">
    <property type="entry name" value="LARGE RIBOSOMAL SUBUNIT PROTEIN UL18M"/>
    <property type="match status" value="1"/>
</dbReference>
<comment type="similarity">
    <text evidence="1 7">Belongs to the universal ribosomal protein uL18 family.</text>
</comment>